<dbReference type="Proteomes" id="UP001229421">
    <property type="component" value="Unassembled WGS sequence"/>
</dbReference>
<dbReference type="GO" id="GO:0016787">
    <property type="term" value="F:hydrolase activity"/>
    <property type="evidence" value="ECO:0007669"/>
    <property type="project" value="InterPro"/>
</dbReference>
<dbReference type="PANTHER" id="PTHR46234">
    <property type="entry name" value="ALPHA/BETA-HYDROLASES SUPERFAMILY PROTEIN"/>
    <property type="match status" value="1"/>
</dbReference>
<proteinExistence type="predicted"/>
<dbReference type="EMBL" id="JAUHHV010000008">
    <property type="protein sequence ID" value="KAK1413943.1"/>
    <property type="molecule type" value="Genomic_DNA"/>
</dbReference>
<dbReference type="InterPro" id="IPR003140">
    <property type="entry name" value="PLipase/COase/thioEstase"/>
</dbReference>
<comment type="caution">
    <text evidence="3">The sequence shown here is derived from an EMBL/GenBank/DDBJ whole genome shotgun (WGS) entry which is preliminary data.</text>
</comment>
<gene>
    <name evidence="3" type="ORF">QVD17_29680</name>
</gene>
<feature type="transmembrane region" description="Helical" evidence="1">
    <location>
        <begin position="24"/>
        <end position="46"/>
    </location>
</feature>
<dbReference type="InterPro" id="IPR029058">
    <property type="entry name" value="AB_hydrolase_fold"/>
</dbReference>
<dbReference type="SUPFAM" id="SSF53474">
    <property type="entry name" value="alpha/beta-Hydrolases"/>
    <property type="match status" value="1"/>
</dbReference>
<dbReference type="Pfam" id="PF02230">
    <property type="entry name" value="Abhydrolase_2"/>
    <property type="match status" value="1"/>
</dbReference>
<organism evidence="3 4">
    <name type="scientific">Tagetes erecta</name>
    <name type="common">African marigold</name>
    <dbReference type="NCBI Taxonomy" id="13708"/>
    <lineage>
        <taxon>Eukaryota</taxon>
        <taxon>Viridiplantae</taxon>
        <taxon>Streptophyta</taxon>
        <taxon>Embryophyta</taxon>
        <taxon>Tracheophyta</taxon>
        <taxon>Spermatophyta</taxon>
        <taxon>Magnoliopsida</taxon>
        <taxon>eudicotyledons</taxon>
        <taxon>Gunneridae</taxon>
        <taxon>Pentapetalae</taxon>
        <taxon>asterids</taxon>
        <taxon>campanulids</taxon>
        <taxon>Asterales</taxon>
        <taxon>Asteraceae</taxon>
        <taxon>Asteroideae</taxon>
        <taxon>Heliantheae alliance</taxon>
        <taxon>Tageteae</taxon>
        <taxon>Tagetes</taxon>
    </lineage>
</organism>
<evidence type="ECO:0000259" key="2">
    <source>
        <dbReference type="Pfam" id="PF02230"/>
    </source>
</evidence>
<reference evidence="3" key="1">
    <citation type="journal article" date="2023" name="bioRxiv">
        <title>Improved chromosome-level genome assembly for marigold (Tagetes erecta).</title>
        <authorList>
            <person name="Jiang F."/>
            <person name="Yuan L."/>
            <person name="Wang S."/>
            <person name="Wang H."/>
            <person name="Xu D."/>
            <person name="Wang A."/>
            <person name="Fan W."/>
        </authorList>
    </citation>
    <scope>NUCLEOTIDE SEQUENCE</scope>
    <source>
        <strain evidence="3">WSJ</strain>
        <tissue evidence="3">Leaf</tissue>
    </source>
</reference>
<dbReference type="AlphaFoldDB" id="A0AAD8NMS3"/>
<keyword evidence="4" id="KW-1185">Reference proteome</keyword>
<evidence type="ECO:0000313" key="3">
    <source>
        <dbReference type="EMBL" id="KAK1413943.1"/>
    </source>
</evidence>
<sequence length="113" mass="12556">MEISIPIDLTTENHKSLRKTMCRFWFCSSQVFFFLAAVTGCISVIVNMNVTDDHFSSGDLTAVRRFKFGSVYVVEPKGKHQATIVWLHGLGDDGSSWSQVLEALSLPNVSTSL</sequence>
<dbReference type="Gene3D" id="3.40.50.1820">
    <property type="entry name" value="alpha/beta hydrolase"/>
    <property type="match status" value="1"/>
</dbReference>
<evidence type="ECO:0000313" key="4">
    <source>
        <dbReference type="Proteomes" id="UP001229421"/>
    </source>
</evidence>
<evidence type="ECO:0000256" key="1">
    <source>
        <dbReference type="SAM" id="Phobius"/>
    </source>
</evidence>
<protein>
    <recommendedName>
        <fullName evidence="2">Phospholipase/carboxylesterase/thioesterase domain-containing protein</fullName>
    </recommendedName>
</protein>
<feature type="domain" description="Phospholipase/carboxylesterase/thioesterase" evidence="2">
    <location>
        <begin position="72"/>
        <end position="109"/>
    </location>
</feature>
<keyword evidence="1" id="KW-0812">Transmembrane</keyword>
<name>A0AAD8NMS3_TARER</name>
<keyword evidence="1" id="KW-1133">Transmembrane helix</keyword>
<accession>A0AAD8NMS3</accession>
<keyword evidence="1" id="KW-0472">Membrane</keyword>